<keyword evidence="2" id="KW-0805">Transcription regulation</keyword>
<dbReference type="SMART" id="SM00354">
    <property type="entry name" value="HTH_LACI"/>
    <property type="match status" value="1"/>
</dbReference>
<dbReference type="InterPro" id="IPR001761">
    <property type="entry name" value="Peripla_BP/Lac1_sug-bd_dom"/>
</dbReference>
<comment type="caution">
    <text evidence="6">The sequence shown here is derived from an EMBL/GenBank/DDBJ whole genome shotgun (WGS) entry which is preliminary data.</text>
</comment>
<gene>
    <name evidence="6" type="primary">rbsR</name>
    <name evidence="6" type="ORF">GCM10008986_08750</name>
</gene>
<dbReference type="Pfam" id="PF00532">
    <property type="entry name" value="Peripla_BP_1"/>
    <property type="match status" value="1"/>
</dbReference>
<dbReference type="CDD" id="cd06291">
    <property type="entry name" value="PBP1_Qymf-like"/>
    <property type="match status" value="1"/>
</dbReference>
<reference evidence="6 7" key="1">
    <citation type="journal article" date="2019" name="Int. J. Syst. Evol. Microbiol.">
        <title>The Global Catalogue of Microorganisms (GCM) 10K type strain sequencing project: providing services to taxonomists for standard genome sequencing and annotation.</title>
        <authorList>
            <consortium name="The Broad Institute Genomics Platform"/>
            <consortium name="The Broad Institute Genome Sequencing Center for Infectious Disease"/>
            <person name="Wu L."/>
            <person name="Ma J."/>
        </authorList>
    </citation>
    <scope>NUCLEOTIDE SEQUENCE [LARGE SCALE GENOMIC DNA]</scope>
    <source>
        <strain evidence="6 7">JCM 12389</strain>
    </source>
</reference>
<dbReference type="Pfam" id="PF00356">
    <property type="entry name" value="LacI"/>
    <property type="match status" value="1"/>
</dbReference>
<dbReference type="InterPro" id="IPR010982">
    <property type="entry name" value="Lambda_DNA-bd_dom_sf"/>
</dbReference>
<dbReference type="Gene3D" id="3.40.50.2300">
    <property type="match status" value="2"/>
</dbReference>
<evidence type="ECO:0000256" key="1">
    <source>
        <dbReference type="ARBA" id="ARBA00022491"/>
    </source>
</evidence>
<sequence>MPTIKDVAKHANVSVATVSRVLNENGYVNEDTREKVLESINKLDYQPNELARTLYTRRSRMIGLIVPDITNPFFPELARAVEDVTNAKNYTFILCNSDDQVLKEKNYIDVLRKKYVDGFIIVTSTLTNDHLEGINTPVVALDRNFEPDIPCVSADNYHGAKLAVEHLHNIGCKKIAHVAGPEFVMNAQHRLRGYLDMVADKPFFSEDLVVNGDYHLQNAKEATMNLLKAHPDIDGIFVGNDLMAVGVLKAAETLAIKVPDQLSIVGFDGITLGETTSPALTTIAQPIYDMGAKATNLLMDMIEGKPVEETEYTFPVQLVERESAKKGMMLSE</sequence>
<dbReference type="Proteomes" id="UP001500880">
    <property type="component" value="Unassembled WGS sequence"/>
</dbReference>
<proteinExistence type="predicted"/>
<feature type="domain" description="HTH lacI-type" evidence="5">
    <location>
        <begin position="2"/>
        <end position="56"/>
    </location>
</feature>
<dbReference type="PANTHER" id="PTHR30146">
    <property type="entry name" value="LACI-RELATED TRANSCRIPTIONAL REPRESSOR"/>
    <property type="match status" value="1"/>
</dbReference>
<evidence type="ECO:0000256" key="3">
    <source>
        <dbReference type="ARBA" id="ARBA00023125"/>
    </source>
</evidence>
<dbReference type="PANTHER" id="PTHR30146:SF95">
    <property type="entry name" value="RIBOSE OPERON REPRESSOR"/>
    <property type="match status" value="1"/>
</dbReference>
<organism evidence="6 7">
    <name type="scientific">Salinibacillus aidingensis</name>
    <dbReference type="NCBI Taxonomy" id="237684"/>
    <lineage>
        <taxon>Bacteria</taxon>
        <taxon>Bacillati</taxon>
        <taxon>Bacillota</taxon>
        <taxon>Bacilli</taxon>
        <taxon>Bacillales</taxon>
        <taxon>Bacillaceae</taxon>
        <taxon>Salinibacillus</taxon>
    </lineage>
</organism>
<dbReference type="SUPFAM" id="SSF53822">
    <property type="entry name" value="Periplasmic binding protein-like I"/>
    <property type="match status" value="1"/>
</dbReference>
<dbReference type="PROSITE" id="PS00356">
    <property type="entry name" value="HTH_LACI_1"/>
    <property type="match status" value="1"/>
</dbReference>
<name>A0ABN1AYS4_9BACI</name>
<accession>A0ABN1AYS4</accession>
<dbReference type="RefSeq" id="WP_343838043.1">
    <property type="nucleotide sequence ID" value="NZ_BAAADO010000002.1"/>
</dbReference>
<evidence type="ECO:0000259" key="5">
    <source>
        <dbReference type="PROSITE" id="PS50932"/>
    </source>
</evidence>
<dbReference type="InterPro" id="IPR028082">
    <property type="entry name" value="Peripla_BP_I"/>
</dbReference>
<protein>
    <submittedName>
        <fullName evidence="6">Ribose operon transcriptional repressor RbsR</fullName>
    </submittedName>
</protein>
<evidence type="ECO:0000313" key="6">
    <source>
        <dbReference type="EMBL" id="GAA0485684.1"/>
    </source>
</evidence>
<dbReference type="PRINTS" id="PR00036">
    <property type="entry name" value="HTHLACI"/>
</dbReference>
<keyword evidence="4" id="KW-0804">Transcription</keyword>
<dbReference type="PROSITE" id="PS50932">
    <property type="entry name" value="HTH_LACI_2"/>
    <property type="match status" value="1"/>
</dbReference>
<evidence type="ECO:0000313" key="7">
    <source>
        <dbReference type="Proteomes" id="UP001500880"/>
    </source>
</evidence>
<dbReference type="Gene3D" id="1.10.260.40">
    <property type="entry name" value="lambda repressor-like DNA-binding domains"/>
    <property type="match status" value="1"/>
</dbReference>
<dbReference type="SUPFAM" id="SSF47413">
    <property type="entry name" value="lambda repressor-like DNA-binding domains"/>
    <property type="match status" value="1"/>
</dbReference>
<keyword evidence="1" id="KW-0678">Repressor</keyword>
<dbReference type="EMBL" id="BAAADO010000002">
    <property type="protein sequence ID" value="GAA0485684.1"/>
    <property type="molecule type" value="Genomic_DNA"/>
</dbReference>
<dbReference type="InterPro" id="IPR000843">
    <property type="entry name" value="HTH_LacI"/>
</dbReference>
<keyword evidence="7" id="KW-1185">Reference proteome</keyword>
<keyword evidence="3" id="KW-0238">DNA-binding</keyword>
<dbReference type="CDD" id="cd01392">
    <property type="entry name" value="HTH_LacI"/>
    <property type="match status" value="1"/>
</dbReference>
<evidence type="ECO:0000256" key="2">
    <source>
        <dbReference type="ARBA" id="ARBA00023015"/>
    </source>
</evidence>
<evidence type="ECO:0000256" key="4">
    <source>
        <dbReference type="ARBA" id="ARBA00023163"/>
    </source>
</evidence>